<sequence length="311" mass="35529">MDPAAIPKERKQMRHVFLKALLGAIVFTAIAGCAKYEVEGDKVYFTPFGRKTPRREIVDADAPTFKALSRKFAKDRHRAYFHDKPIQGADPASFRVLKYDYSRDAVQVYLGVHPVEGAHPGSFKIITHDIARDRRSVYLGNSAHVVCHPSSLRSEGSFMIDNRCVYDRRLNLAQGLHRPSFRTVAYDVGRDRSRAYTMRPVNAEVAQIYAMRTVDDICDAASLKSIQGWLLDDECVHDHHLNRRPEVHRPTFRVIDRYHAKDHAAVHRHSGSIAGADPQTIHIPRDACHQCIRDDNRCYRDGRQVSCETWD</sequence>
<keyword evidence="2" id="KW-1185">Reference proteome</keyword>
<protein>
    <submittedName>
        <fullName evidence="1">DKNYY domain-containing protein</fullName>
    </submittedName>
</protein>
<reference evidence="1 2" key="1">
    <citation type="submission" date="2022-10" db="EMBL/GenBank/DDBJ databases">
        <title>Xanthomonas sp. H13-6.</title>
        <authorList>
            <person name="Liu X."/>
            <person name="Deng Z."/>
            <person name="Jiang Y."/>
            <person name="Yu T."/>
            <person name="Ai J."/>
        </authorList>
    </citation>
    <scope>NUCLEOTIDE SEQUENCE [LARGE SCALE GENOMIC DNA]</scope>
    <source>
        <strain evidence="1 2">H13-6</strain>
    </source>
</reference>
<dbReference type="InterPro" id="IPR027375">
    <property type="entry name" value="DKNYY"/>
</dbReference>
<name>A0ABT3JRL7_9XANT</name>
<proteinExistence type="predicted"/>
<dbReference type="EMBL" id="JAPCHY010000001">
    <property type="protein sequence ID" value="MCW4471137.1"/>
    <property type="molecule type" value="Genomic_DNA"/>
</dbReference>
<accession>A0ABT3JRL7</accession>
<evidence type="ECO:0000313" key="1">
    <source>
        <dbReference type="EMBL" id="MCW4471137.1"/>
    </source>
</evidence>
<dbReference type="Proteomes" id="UP001209922">
    <property type="component" value="Unassembled WGS sequence"/>
</dbReference>
<comment type="caution">
    <text evidence="1">The sequence shown here is derived from an EMBL/GenBank/DDBJ whole genome shotgun (WGS) entry which is preliminary data.</text>
</comment>
<gene>
    <name evidence="1" type="ORF">OK345_01265</name>
</gene>
<dbReference type="Pfam" id="PF13644">
    <property type="entry name" value="DKNYY"/>
    <property type="match status" value="1"/>
</dbReference>
<evidence type="ECO:0000313" key="2">
    <source>
        <dbReference type="Proteomes" id="UP001209922"/>
    </source>
</evidence>
<organism evidence="1 2">
    <name type="scientific">Xanthomonas chitinilytica</name>
    <dbReference type="NCBI Taxonomy" id="2989819"/>
    <lineage>
        <taxon>Bacteria</taxon>
        <taxon>Pseudomonadati</taxon>
        <taxon>Pseudomonadota</taxon>
        <taxon>Gammaproteobacteria</taxon>
        <taxon>Lysobacterales</taxon>
        <taxon>Lysobacteraceae</taxon>
        <taxon>Xanthomonas</taxon>
    </lineage>
</organism>
<dbReference type="RefSeq" id="WP_265126082.1">
    <property type="nucleotide sequence ID" value="NZ_JAPCHY010000001.1"/>
</dbReference>